<evidence type="ECO:0000313" key="2">
    <source>
        <dbReference type="Proteomes" id="UP001642260"/>
    </source>
</evidence>
<name>A0ABC8ITJ4_ERUVS</name>
<protein>
    <submittedName>
        <fullName evidence="1">Uncharacterized protein</fullName>
    </submittedName>
</protein>
<accession>A0ABC8ITJ4</accession>
<dbReference type="Proteomes" id="UP001642260">
    <property type="component" value="Unassembled WGS sequence"/>
</dbReference>
<dbReference type="PANTHER" id="PTHR35281:SF2">
    <property type="entry name" value="BNAA02G34170D PROTEIN"/>
    <property type="match status" value="1"/>
</dbReference>
<keyword evidence="2" id="KW-1185">Reference proteome</keyword>
<reference evidence="1 2" key="1">
    <citation type="submission" date="2022-03" db="EMBL/GenBank/DDBJ databases">
        <authorList>
            <person name="Macdonald S."/>
            <person name="Ahmed S."/>
            <person name="Newling K."/>
        </authorList>
    </citation>
    <scope>NUCLEOTIDE SEQUENCE [LARGE SCALE GENOMIC DNA]</scope>
</reference>
<evidence type="ECO:0000313" key="1">
    <source>
        <dbReference type="EMBL" id="CAH8281750.1"/>
    </source>
</evidence>
<gene>
    <name evidence="1" type="ORF">ERUC_LOCUS117</name>
</gene>
<dbReference type="EMBL" id="CAKOAT010000001">
    <property type="protein sequence ID" value="CAH8281750.1"/>
    <property type="molecule type" value="Genomic_DNA"/>
</dbReference>
<organism evidence="1 2">
    <name type="scientific">Eruca vesicaria subsp. sativa</name>
    <name type="common">Garden rocket</name>
    <name type="synonym">Eruca sativa</name>
    <dbReference type="NCBI Taxonomy" id="29727"/>
    <lineage>
        <taxon>Eukaryota</taxon>
        <taxon>Viridiplantae</taxon>
        <taxon>Streptophyta</taxon>
        <taxon>Embryophyta</taxon>
        <taxon>Tracheophyta</taxon>
        <taxon>Spermatophyta</taxon>
        <taxon>Magnoliopsida</taxon>
        <taxon>eudicotyledons</taxon>
        <taxon>Gunneridae</taxon>
        <taxon>Pentapetalae</taxon>
        <taxon>rosids</taxon>
        <taxon>malvids</taxon>
        <taxon>Brassicales</taxon>
        <taxon>Brassicaceae</taxon>
        <taxon>Brassiceae</taxon>
        <taxon>Eruca</taxon>
    </lineage>
</organism>
<dbReference type="AlphaFoldDB" id="A0ABC8ITJ4"/>
<sequence>MVSQSAGQTRFRTFKYENNGDSNKPTVVVRAIVCFQPMANCQAEYFRHMLKPVT</sequence>
<dbReference type="PANTHER" id="PTHR35281">
    <property type="entry name" value="BNAA02G34170D PROTEIN"/>
    <property type="match status" value="1"/>
</dbReference>
<comment type="caution">
    <text evidence="1">The sequence shown here is derived from an EMBL/GenBank/DDBJ whole genome shotgun (WGS) entry which is preliminary data.</text>
</comment>
<proteinExistence type="predicted"/>